<dbReference type="InterPro" id="IPR010309">
    <property type="entry name" value="E3_Ub_ligase_DUF908"/>
</dbReference>
<feature type="compositionally biased region" description="Polar residues" evidence="9">
    <location>
        <begin position="6293"/>
        <end position="6304"/>
    </location>
</feature>
<keyword evidence="5 7" id="KW-0833">Ubl conjugation pathway</keyword>
<dbReference type="Gene3D" id="3.90.1750.10">
    <property type="entry name" value="Hect, E3 ligase catalytic domains"/>
    <property type="match status" value="1"/>
</dbReference>
<feature type="region of interest" description="Disordered" evidence="9">
    <location>
        <begin position="4196"/>
        <end position="4362"/>
    </location>
</feature>
<feature type="region of interest" description="Disordered" evidence="9">
    <location>
        <begin position="6512"/>
        <end position="6583"/>
    </location>
</feature>
<keyword evidence="8" id="KW-0175">Coiled coil</keyword>
<feature type="region of interest" description="Disordered" evidence="9">
    <location>
        <begin position="4392"/>
        <end position="4509"/>
    </location>
</feature>
<evidence type="ECO:0000313" key="13">
    <source>
        <dbReference type="Proteomes" id="UP000507536"/>
    </source>
</evidence>
<feature type="compositionally biased region" description="Low complexity" evidence="9">
    <location>
        <begin position="6703"/>
        <end position="6714"/>
    </location>
</feature>
<feature type="compositionally biased region" description="Basic and acidic residues" evidence="9">
    <location>
        <begin position="2728"/>
        <end position="2742"/>
    </location>
</feature>
<feature type="transmembrane region" description="Helical" evidence="10">
    <location>
        <begin position="1983"/>
        <end position="2003"/>
    </location>
</feature>
<dbReference type="PANTHER" id="PTHR11254">
    <property type="entry name" value="HECT DOMAIN UBIQUITIN-PROTEIN LIGASE"/>
    <property type="match status" value="1"/>
</dbReference>
<feature type="compositionally biased region" description="Acidic residues" evidence="9">
    <location>
        <begin position="5311"/>
        <end position="5320"/>
    </location>
</feature>
<dbReference type="Pfam" id="PF06012">
    <property type="entry name" value="DUF908"/>
    <property type="match status" value="1"/>
</dbReference>
<feature type="region of interest" description="Disordered" evidence="9">
    <location>
        <begin position="2148"/>
        <end position="2196"/>
    </location>
</feature>
<feature type="compositionally biased region" description="Polar residues" evidence="9">
    <location>
        <begin position="6554"/>
        <end position="6567"/>
    </location>
</feature>
<dbReference type="InterPro" id="IPR035983">
    <property type="entry name" value="Hect_E3_ubiquitin_ligase"/>
</dbReference>
<feature type="region of interest" description="Disordered" evidence="9">
    <location>
        <begin position="5643"/>
        <end position="5665"/>
    </location>
</feature>
<evidence type="ECO:0000256" key="9">
    <source>
        <dbReference type="SAM" id="MobiDB-lite"/>
    </source>
</evidence>
<feature type="compositionally biased region" description="Low complexity" evidence="9">
    <location>
        <begin position="4497"/>
        <end position="4509"/>
    </location>
</feature>
<feature type="region of interest" description="Disordered" evidence="9">
    <location>
        <begin position="6692"/>
        <end position="6742"/>
    </location>
</feature>
<evidence type="ECO:0000256" key="3">
    <source>
        <dbReference type="ARBA" id="ARBA00012485"/>
    </source>
</evidence>
<feature type="region of interest" description="Disordered" evidence="9">
    <location>
        <begin position="2663"/>
        <end position="2746"/>
    </location>
</feature>
<dbReference type="CDD" id="cd00078">
    <property type="entry name" value="HECTc"/>
    <property type="match status" value="1"/>
</dbReference>
<evidence type="ECO:0000256" key="10">
    <source>
        <dbReference type="SAM" id="Phobius"/>
    </source>
</evidence>
<dbReference type="FunFam" id="3.30.2160.10:FF:000001">
    <property type="entry name" value="E3 ubiquitin-protein ligase NEDD4-like"/>
    <property type="match status" value="1"/>
</dbReference>
<keyword evidence="4" id="KW-0808">Transferase</keyword>
<dbReference type="FunFam" id="3.30.2410.10:FF:000009">
    <property type="entry name" value="Probable E3 ubiquitin-protein ligase HECTD2"/>
    <property type="match status" value="1"/>
</dbReference>
<dbReference type="PANTHER" id="PTHR11254:SF67">
    <property type="entry name" value="E3 UBIQUITIN-PROTEIN LIGASE HUWE1"/>
    <property type="match status" value="1"/>
</dbReference>
<feature type="compositionally biased region" description="Polar residues" evidence="9">
    <location>
        <begin position="5057"/>
        <end position="5070"/>
    </location>
</feature>
<sequence>MKIQLPKDDNYILMLDKISKEEKFFIHILSTCSNEALLNHLVPFVEWVWVKSDLIAWAPVLNRFDDLLQKYILHNKLNKKEENTTTQEANNVNVENGNIDTNATCLDNSFIPSDELVEEILRFTYCILDNCLNKSKYNSLDHLLALLWCFNPKISILSAEILNIYYLFIKKTKKNENKINEIISSLSALINIPIPNFLHPYINIDIGNINDNNYISGIILYYLHDFNDKKYMNNIYSKIENKQLLDLINYKEIDLNKITLNIDDNEINFTSIFPNQVSYNNSKDILQNAYDQIVNKYNINEKKKFDLRHKLRIYIGLICPKYRKQIFNLRYLIICGSLSINSILYTQIIPGNNIFIQEILYILKYHKYINNKTLSIIFDLLTTAIESHIHYKVVSDILGLRLHSGLFISVLKYYLNYFLSPYVIQKNICPLYIMNESEQEVYSVNHINQLYINKTQNYINTNPQSQNNYLFQNNQSPQINIYESGAGNLSNNNLRDPIEPYNESPENGMSSSILSNLNSSDLSIISPSRSFINREGESFLENNNALQNPSQLINTHNHEAFNVTDQAQSQLNTNQVENSEMIISNNINDIFNPNNEQNASHISANNENEEVDETNFENYISEDVIIDNIKKCKTHGENEFIKVTKQYFKDYKKQKKKISMMLQLLTLYHTCIMEPCPILTIAQQNTLKSFPLYLQDSYTVNLPIVHLLLRIMETLLDFTPNFYFTEKNEDELYKVLLYRFQYEIFMISDSYYHMNKNDMLKYYFTPCCYEKYDQTFIETEEDADKYIQNKLINQYNNNNPIINENNNQDLVNRNIQPFISSSNNIGIEIPPKSEDPSQSEVKNDDSIFSINNSSLRNIFEKYDINMETSEEIILNRFTFWMKLHIYNERIKITKIIIKALNLALKGYSPTDTLIDIFTNNYISVKIIKYILKYPYKFGLCIYGYILGFIYEHIYEDPTILSTLLKEGILNAMLNSINENNFKNETVLIYVPSLLSLMFIHSIGKSAMKKLGYSPIYNLFYFVIKKDYFFYDRFGDIAVSIGNIANELENYGFTMKDFVTFHIMLLKELYFEGINLGYWKCIDYNYLEKHVEQFLKKSNDIKLNDLNIDKYKHRKDNFFFDRLSIVCRCILSYMKGSWVKAFIKLNGLKILMSFTNIISLPPNYLSIFEYHPIYSFILKIYLYTSFKNMCNQFLYPLYNYTNFLQYAQYINIIFKGELCFDLGENIVVVKQSEIKKFENNNININDASPEFHFNKSQNHDLSQTSFISGPFIDRNKMILHCVTHLFNILYFLIAAYADTKGLYCNEDKLYETTELSNRKVLEIFSDILITIESVYDFYFNLYFYQTNDLSNNICLQSKDKVSIHEHIKRKLRINQNKSDYLLYNLFCSTRSLFCYSVNNNAYELNNNQIKTHLIYDMDQNDYKLTDHLKLLENDDNVYKAIYKYTFSQVLLEFNSFNHKNCKTPSEIVAHKKKEKSKFKKYFPSFYNSESKIKKNNTNSDSNILPTHNGTLNDLENNQNSFTNQHSENKKLSQEDIFKIYYACMNQSKQANTNENEKNGVKQKSEKYNDYYINDENVNMHTSYPYQSKYVMCESLKSLLVIIKNFFVMLNVLCHSKQAKLKSNSSYIYYNIIQQKHLLCIIRCLTKCMLNVPLVSKPIHENTCIGSNSLYNILSDHITLEKMNYLDNNCSSECTNFFTEDIYADGSESALKNSGTNFQNNTNNKQNFNIYDYSYTPYINVHTQKIDPFYPECFYMEDILFKKYNLNFFGTKVVPNKDYVNTEGGNTKINPNVNNYENCNYNNDTNFISHQNQFEYNHNIIDQTTKSNSNYKLSDYNKVHICTITSDSYNASSMPNVSFNDIDNINNMDTQNNSNQFARGTGIAISSINGCRKTPIFNDNNNCDINNNKRLGNNINNHNDYKNWSNENQMEKVKININSYTPIKTVKYISELINTLHKLLSDSKLEFVSYFYFLDLLYKVGTFDFIFNMFNYLMSVYISLLAIYFKKMKNEKNSNFYSNFTSYIPIHISKNYTCTNTYFVRYVIRLMQYFAKSDINTIKIYMEITIKSINTFLDFFMNIISIGKFNVIFFTSKMLHPFTKLNRTYGKPNNKHEKKINPQDNDDNADDNQNPQSYSNAKIKINGSRDFVTTTDGTGEKNSSTQNKNSTRFANNKQNYKNKKDDENVRKEDESNKKDDEGDKYFTYNNHFSFTLDYLDVINTIRSVKCDITNNIFMWLTYINSTSVKINNLGKNNIYINFNNNIIFGFLKIILKFIYHSIDTEPKLLEFWGKEQMKDKKFTGNKEKDKEMYNYPNIDILQELKLMGFDEKNIYDSLNCSGTTDLYSTLNYLDKTREKDNPFSLKTEKGDPSSHANKENKISFYYGSDENSSDENSTNHNRSRRNNRAEDAFRLNSFIDNMQSLSENNAAINRVENNNIEGFDKDAEKVTETDNGKKHKKQNEQDNNMLYKEDKYVLGKYPFMYEILKEAKEKGKHARLHYFETIMDPYNKKNMIFYLQYYLKLLKKKIFLSYNENNIIKKFWNDEKYLILKQYIYKYIFNMLINIMITIPYNELSFMNLYLSFLVIDIDKKSVKLFLDQYKKTIHDKNSNKSRIFNHQDVKIIILYYFIENISKKIKMLKNDESFPFEPFYHCNHLFMYFNKKKNKTEKKSEKAKKGTTNQTQNPLNNMTHSNSNENNLNTSLNNPTNNIDITNTANEDRNENNPANNRPENYQHGDYDTSNHSDDNMAESNLQNSKINNQQQINTTTNSADPNKQTNDVKSSLYGMKYIKGDINIIYESQRDMEIYSYHFCLYMLYFTLFNIINKYSLAKNIILHIDRNIIDYCIFFIQKFNISYLKSVENSVNHFLTEQNELPNMLQKKTGCNSQMLINNDTLNVNNTEICTNCDNNLSKNNKKKRKYNKMHTCGQPDENTNCTGCGKQINNTITNTISNMNEHGQENISHDPTHTSEYINNSQVISDMKNENNNNESNVLNYGEQISQTNETNNFEDNKINIMYNKGLVVNQSIKTNNMLIPYWNFLDVDNSEYNQKAAINNSSLENEENKFISLYSKPPCFYTPLFMCLYKIIINYSLYNFNDKNKKIFKKKKEDNLNEDKSFYSTNIGTDDTTLKTEKNSMIHKDNLPFSKTEKINILNDKRNSNNNLIFDMALTLSNQINANNNGINLSQKMNMENIRFISSEKQHNIIKICIDTLHFFKGYNSQLCLSILQIIEYLTTTYNNVVFLLSYRPPNVYKHFREVFEIEERKKAKLAYNTSFTNSSNTNNCFEKINKSENDIKNNTEYGLTDIHKIDQLKKEKTIENENENSGNNISELDINELILQNMCQSSLGILLTISKHAKFKDMLIILINILIQCFTDNYVIMNKIEYSLKSYFLCHGIPVKCFMKKNDLKSIKNNDFINALGVSLSELNEALYPFIFKNPQLYEEILSSLCFFPNLKYVKDPKKDKYEDIMNTSTNVSYDPSILINSDFDSGKIFHEKNSNIDYINNNEVENLLDKSCKNQYYLNCLPIPENIKSIYMLSDIANSTKCLKKYYMKNNFYNFYILATLIDFLNLFTIIQSKTRVTKLNEKDQRLKFNQKLMEIYGNDVDFDNELDYKVMYPFALTADNLLFIINLIFKTFKHLIVYLIKMPPFNQKIIKTFIQPDNSPINKGDNLYTTDNTAFNNGIEKSGHMGNMNNSGSKDNKTCPINQNATNLFFTKNKNVSTTSHINNMGNNMIAKKSIYDTKTETEITKPDSINSYKEISEYYLQNYMQLFSIFDASKLSFRSCLFPFLTDNTNIADINKQSSNAKNSINNSDQVNSYNNIAFTPFLIFLFKRILPQFICMSNPIIYSPYSFSNFEKKFTNNIDVYYASINNNESKNMAYIKHIFNFVQLIFDIHNSNYDIHKKVVLEIVHLLKIYSNFQKKKDIINNSAFTTVMTVFSNAISSLLFKLINEDQNVKIEKNSIVVEDKQILKNTKNLSKLLDSLVKIEKNVKANNDNDDDKPYQNGRRSSIGSIKKFVAKNSAGNKKGITENIDDNKEEEETEKVFAYSKEQLVLFRNSLCNLLNKLDYGKDDFVNTATSIIRSLSVLTSSSIMGHPIKSPNINSHMIKLNKINNAQKKKNNNKIKRNKRRKNISSSTFLNPSYIRFRSDSSNENSDSSDISYSEGSDASHEENFIFGDEDDEDDSNNDDDIQYEYEEEMDDDYIDEDDEIDIDNEEEDTEEDEEDDNNHAHGRNEDIFNEGNYYDQEVGISNNRINDNTAHDDDSESHSMDENNFDDDDDDDDDEIDDDEIDEDDDDEIEVIDENDDDIEDDDDDDDEDDDDDDDDELDIEDVDIDDEEDDDEDEGEENSHEHDDDNNNRGLHVHAYLVQDSNIIDEDQIYDNSNNLLLPHEVDENEENLSNMGDNNNNIVSRLNLNSDSSHDIDDEQSAHRIREIDETEDETEDDDEEDDEEDDEDDDEEDDEEDDDIDNDDEVDDDEEEEEIDEEDVEGNNCTFSINQNDDNGISNNNNIDSIDNEIHVDNSLLNCNENQHQILDILLEEDGAYNINDDIDEYNDDYIDDCEQNNRKQSIIPSGFSESVRNLKNDERDIKTEYPSMSNNHLNSLNNVLDQAQYEDTSKANIFTNLVQTDKININNQNTDHNATKMEIGNDNNNVNQNTLFNSINNNAIINNYTNLTSESNINSNTQLKEENDGSNNKINTGAYLSVENDGNVVSNCDENKINDEEDIIDVVPKTHDNSSNNNNLNNEYDINLIDLYYHFYNYNNRDINTMLSENNSIMYLNETGRIHSTCEKNTNNLITTENQQNEVASTDNVPNPSSLSEMPVSENIIERRNMNINNNIPSRINNSPINSTNILSLMNQLCSNLLTINRRRSDPINSAIATTLHLPDGVRNNNSISNTNRFDISTNIINGNNGSNQNGLTYYHINYDRMNNMMTQTPFNNISNNRQNINNTNTNNNYMNNTNNNLRNLYNNIRNYNISDNNLASIRNLNYSNMRNFRNIPCIEDETPISDNNDMERYGSNISQANEIDENARISGDAIRTIPITEPTDAEDQLENTSPTNNIDSNQSENNVNKNKNEKNASDIDDNGKNYKDDKKEDPNNKDSKKGEKFTLIDSILDNDKKLKSDICNIMYNRLCKSVPKVNINLPFDNLVEEKNKIIDKINKCIEEKKKKKNELPIDIKKSILNDEESAKVDDAKSAIKLESDPSGNLIENATNSQTEAPLNTAINNVNEIENQTKKQLNDESQINQDNINESSIRNIFDNLDDLEHPEDLRTPFLIDSQPNNENTPNTNDFNNSNMNENDAYGEATPEDEEEDPEDYKNINYDELFDRMLKIESIFIICCSLGINEKQFFEILNVDRAFLVELPTNLIEEIIFQHLKNITLNKIIEKEQENINNAKKISIKTYKKYLKYKEFIKSQEQSSNVLAENESNDVTATQDGTDNTLPPTGEANNEPNKEHDENVRIYNSIKKSYLDGLPSSVRSEIKKRIIGNKGQRADSQDETNIAFIESLTSDLRRDVLSSASLRFIRTLTEEMIEESRNLRFSALNNRYPNILTTTNRSGNVSQTNENSDAHAHVQSSNGNAENNDNVENNENEENNENNEHSENSDNDENDEGTIIPIENVSNVLSRDENDGVVIINGDQNEVDENDGDENDGDDNDGDTIVINDMRNMPISSRLSRRENLQGRLTSSVFINAPSNLNSHANNNFNGVNAINSIIISSNDRSPRNNRNMFFPGNRNSLSTRRRFNIPIRNSLPNINRNNFIRITYNDNNNPIIMINTGHENYDSIAVSRFLDNFLGSRSSDISIPGMGLGGNNTIRGNFMAIPNSMNVNDNNDINNNANNDNNRGGNNNNEIHRITNANITNNGNNFNFNYGDSTNINQPRQLRRNDNRANNNNTNNVDHNYHIMGDDKLLEKEDNASLSKYLKNLFPSNNNKLNADKENDTALYVCLEEPVPSQALIDICRLLFLKKEINKKIMFTLFCNLICSYQKTKLYTLQLFMNILWSASIDLHGKSDSPNYMALSNIINFPPKMLYQNVNKKTLGLFSDNYFTTSYISAERVLEQVQSLLITIPHITSFFSMELIHPALFIPKEVEQKIKKKKQKANDGKRGSIDGCRSFLDELERKRDKLELDQFEDTEDIRLNEYNENNKFDNVSNKNNEQKEQENIPDDETAILEYELKRKRPKMETSKTVSTISTNNNKNDIINFDKLNNDYPINILFKLLDSSLYLTSKKLISHLLSVIYNILINSSKKEYAYANFTKWVYAENLQYIINNAEELIQNDNTDGNINGSEIIASNTNGKNENDDSNIKDNQNNEDNNEENGSTSSNKDKKEKEKNTNLNEFYHNNNTASKINKELLLNIKNIKPNEFEKNDYTLKPYYLLEVISINAISNLSKLICNYKTNFLWINSNNNLEQVHKQDISLLIQIAVIFFSHYKLKRLIIQTLKYHTHILIKRIIYDLNKIVHSINNKTFNLYSIDHSDSLEQKLIALYRVITILFNAPSVIDSLTTKKQKKNIPKPNNENENSKMDNPTDSNSQNNNQISNNETSNIANDNVEINNATSESNKNKLENDDITNENENNKINEESKFDICADFFLSINIDLLWEEFNKTMQVINNSLIDKNYKFKCNNETQLINNNSKAKNENIEATEINNNIDPQNNNFNHPDKNTFFLNNLDSNITKHEQNNSSALFNSSSQNRSNNEATNNATQNEGVENSERNGNDQNGEEDEKKKENSDEPPPTILNYLLPLMEAYLFIEEVILVSQYKLRKFKDLEKKVANLNIESIKINEKLAYEDYPFYISIYNNKIMKQNEYHMNEFEMFKENNYEEENDQDENNEYIQIKLEDQGQISSRHKKLIQFVYINRRVINSLIKQTPILLHHNFKSLIKLTSSCINFENKRLYLRKKLKYLKSGARSEPIKLNIRREKVFTDSYYQLRNKSGNDLKGKLVVTFKNEEGVDAGGLTREWYSILAKEIFNPNYALFCREGEKCEFNHPNPLSYINPDHLHFFKFVGKFIAKAIYDGQVIDAYFCRSFYKHMLGRKILPADAESVDPEFYKSLIQISQYKLEDLNLEINFSTEIDEFGKTKIIDLIPNGRNIPVTDENKHKYIELLCELKVTNSIKEQLEAFMDGFKELIQPKLISIFDDKELELLISGIPTIDLNDLKENVEYHNYTPNSIQIIWLWEVLEEFDENKKASFLQFVTGTSRVPLGGFKNLMGMRGEQKMIIYKAYGEDRLPTAHTCFNQLDLPEYSSKECLRSKLIRAIMEGKEGFGFI</sequence>
<evidence type="ECO:0000313" key="12">
    <source>
        <dbReference type="EMBL" id="SCM21405.1"/>
    </source>
</evidence>
<feature type="compositionally biased region" description="Basic and acidic residues" evidence="9">
    <location>
        <begin position="5077"/>
        <end position="5108"/>
    </location>
</feature>
<feature type="compositionally biased region" description="Polar residues" evidence="9">
    <location>
        <begin position="5555"/>
        <end position="5572"/>
    </location>
</feature>
<gene>
    <name evidence="12" type="ORF">PCHDS_000216900</name>
</gene>
<dbReference type="Proteomes" id="UP000507536">
    <property type="component" value="Chromosome 9"/>
</dbReference>
<dbReference type="InterPro" id="IPR050409">
    <property type="entry name" value="E3_ubiq-protein_ligase"/>
</dbReference>
<feature type="region of interest" description="Disordered" evidence="9">
    <location>
        <begin position="2379"/>
        <end position="2403"/>
    </location>
</feature>
<feature type="compositionally biased region" description="Basic and acidic residues" evidence="9">
    <location>
        <begin position="2176"/>
        <end position="2196"/>
    </location>
</feature>
<dbReference type="Pfam" id="PF00632">
    <property type="entry name" value="HECT"/>
    <property type="match status" value="1"/>
</dbReference>
<feature type="compositionally biased region" description="Acidic residues" evidence="9">
    <location>
        <begin position="4437"/>
        <end position="4490"/>
    </location>
</feature>
<feature type="compositionally biased region" description="Low complexity" evidence="9">
    <location>
        <begin position="2382"/>
        <end position="2394"/>
    </location>
</feature>
<feature type="compositionally biased region" description="Acidic residues" evidence="9">
    <location>
        <begin position="4196"/>
        <end position="4226"/>
    </location>
</feature>
<dbReference type="GO" id="GO:0006511">
    <property type="term" value="P:ubiquitin-dependent protein catabolic process"/>
    <property type="evidence" value="ECO:0007669"/>
    <property type="project" value="TreeGrafter"/>
</dbReference>
<evidence type="ECO:0000256" key="5">
    <source>
        <dbReference type="ARBA" id="ARBA00022786"/>
    </source>
</evidence>
<comment type="catalytic activity">
    <reaction evidence="1">
        <text>S-ubiquitinyl-[E2 ubiquitin-conjugating enzyme]-L-cysteine + [acceptor protein]-L-lysine = [E2 ubiquitin-conjugating enzyme]-L-cysteine + N(6)-ubiquitinyl-[acceptor protein]-L-lysine.</text>
        <dbReference type="EC" id="2.3.2.26"/>
    </reaction>
</comment>
<dbReference type="FunFam" id="3.90.1750.10:FF:000003">
    <property type="entry name" value="E3 ubiquitin-protein ligase UPL1"/>
    <property type="match status" value="1"/>
</dbReference>
<feature type="compositionally biased region" description="Low complexity" evidence="9">
    <location>
        <begin position="5285"/>
        <end position="5305"/>
    </location>
</feature>
<feature type="compositionally biased region" description="Low complexity" evidence="9">
    <location>
        <begin position="6537"/>
        <end position="6553"/>
    </location>
</feature>
<feature type="active site" description="Glycyl thioester intermediate" evidence="7">
    <location>
        <position position="7244"/>
    </location>
</feature>
<dbReference type="EMBL" id="LT608189">
    <property type="protein sequence ID" value="SCM21405.1"/>
    <property type="molecule type" value="Genomic_DNA"/>
</dbReference>
<feature type="compositionally biased region" description="Polar residues" evidence="9">
    <location>
        <begin position="4249"/>
        <end position="4258"/>
    </location>
</feature>
<evidence type="ECO:0000256" key="7">
    <source>
        <dbReference type="PROSITE-ProRule" id="PRU00104"/>
    </source>
</evidence>
<evidence type="ECO:0000259" key="11">
    <source>
        <dbReference type="PROSITE" id="PS50237"/>
    </source>
</evidence>
<feature type="region of interest" description="Disordered" evidence="9">
    <location>
        <begin position="5426"/>
        <end position="5464"/>
    </location>
</feature>
<feature type="compositionally biased region" description="Low complexity" evidence="9">
    <location>
        <begin position="6313"/>
        <end position="6330"/>
    </location>
</feature>
<evidence type="ECO:0000256" key="6">
    <source>
        <dbReference type="ARBA" id="ARBA00034494"/>
    </source>
</evidence>
<feature type="compositionally biased region" description="Acidic residues" evidence="9">
    <location>
        <begin position="5646"/>
        <end position="5663"/>
    </location>
</feature>
<feature type="compositionally biased region" description="Polar residues" evidence="9">
    <location>
        <begin position="2148"/>
        <end position="2168"/>
    </location>
</feature>
<evidence type="ECO:0000256" key="4">
    <source>
        <dbReference type="ARBA" id="ARBA00022679"/>
    </source>
</evidence>
<dbReference type="InterPro" id="IPR000569">
    <property type="entry name" value="HECT_dom"/>
</dbReference>
<keyword evidence="10" id="KW-0472">Membrane</keyword>
<reference evidence="12 13" key="1">
    <citation type="submission" date="2016-08" db="EMBL/GenBank/DDBJ databases">
        <authorList>
            <consortium name="Pathogen Informatics"/>
        </authorList>
    </citation>
    <scope>NUCLEOTIDE SEQUENCE [LARGE SCALE GENOMIC DNA]</scope>
    <source>
        <strain evidence="12 13">DS</strain>
    </source>
</reference>
<evidence type="ECO:0000256" key="1">
    <source>
        <dbReference type="ARBA" id="ARBA00000885"/>
    </source>
</evidence>
<dbReference type="SMART" id="SM00119">
    <property type="entry name" value="HECTc"/>
    <property type="match status" value="1"/>
</dbReference>
<dbReference type="EC" id="2.3.2.26" evidence="3"/>
<dbReference type="GO" id="GO:0000209">
    <property type="term" value="P:protein polyubiquitination"/>
    <property type="evidence" value="ECO:0007669"/>
    <property type="project" value="TreeGrafter"/>
</dbReference>
<feature type="compositionally biased region" description="Low complexity" evidence="9">
    <location>
        <begin position="4406"/>
        <end position="4418"/>
    </location>
</feature>
<feature type="compositionally biased region" description="Acidic residues" evidence="9">
    <location>
        <begin position="4273"/>
        <end position="4347"/>
    </location>
</feature>
<feature type="region of interest" description="Disordered" evidence="9">
    <location>
        <begin position="5555"/>
        <end position="5618"/>
    </location>
</feature>
<name>A0A1C6YDK1_PLACE</name>
<organism evidence="12 13">
    <name type="scientific">Plasmodium chabaudi adami</name>
    <dbReference type="NCBI Taxonomy" id="5826"/>
    <lineage>
        <taxon>Eukaryota</taxon>
        <taxon>Sar</taxon>
        <taxon>Alveolata</taxon>
        <taxon>Apicomplexa</taxon>
        <taxon>Aconoidasida</taxon>
        <taxon>Haemosporida</taxon>
        <taxon>Plasmodiidae</taxon>
        <taxon>Plasmodium</taxon>
        <taxon>Plasmodium (Vinckeia)</taxon>
    </lineage>
</organism>
<feature type="region of interest" description="Disordered" evidence="9">
    <location>
        <begin position="5278"/>
        <end position="5321"/>
    </location>
</feature>
<feature type="compositionally biased region" description="Basic and acidic residues" evidence="9">
    <location>
        <begin position="6331"/>
        <end position="6340"/>
    </location>
</feature>
<feature type="region of interest" description="Disordered" evidence="9">
    <location>
        <begin position="4146"/>
        <end position="4169"/>
    </location>
</feature>
<protein>
    <recommendedName>
        <fullName evidence="3">HECT-type E3 ubiquitin transferase</fullName>
        <ecNumber evidence="3">2.3.2.26</ecNumber>
    </recommendedName>
</protein>
<proteinExistence type="inferred from homology"/>
<evidence type="ECO:0000256" key="2">
    <source>
        <dbReference type="ARBA" id="ARBA00004906"/>
    </source>
</evidence>
<feature type="compositionally biased region" description="Basic and acidic residues" evidence="9">
    <location>
        <begin position="4259"/>
        <end position="4271"/>
    </location>
</feature>
<feature type="compositionally biased region" description="Polar residues" evidence="9">
    <location>
        <begin position="6692"/>
        <end position="6702"/>
    </location>
</feature>
<feature type="compositionally biased region" description="Low complexity" evidence="9">
    <location>
        <begin position="4149"/>
        <end position="4166"/>
    </location>
</feature>
<feature type="compositionally biased region" description="Polar residues" evidence="9">
    <location>
        <begin position="5434"/>
        <end position="5456"/>
    </location>
</feature>
<dbReference type="GO" id="GO:0061630">
    <property type="term" value="F:ubiquitin protein ligase activity"/>
    <property type="evidence" value="ECO:0007669"/>
    <property type="project" value="UniProtKB-EC"/>
</dbReference>
<accession>A0A1C6YDK1</accession>
<dbReference type="SUPFAM" id="SSF56204">
    <property type="entry name" value="Hect, E3 ligase catalytic domain"/>
    <property type="match status" value="1"/>
</dbReference>
<keyword evidence="10" id="KW-1133">Transmembrane helix</keyword>
<feature type="compositionally biased region" description="Low complexity" evidence="9">
    <location>
        <begin position="5581"/>
        <end position="5592"/>
    </location>
</feature>
<keyword evidence="10" id="KW-0812">Transmembrane</keyword>
<feature type="compositionally biased region" description="Basic and acidic residues" evidence="9">
    <location>
        <begin position="4348"/>
        <end position="4358"/>
    </location>
</feature>
<dbReference type="Gene3D" id="3.30.2160.10">
    <property type="entry name" value="Hect, E3 ligase catalytic domain"/>
    <property type="match status" value="1"/>
</dbReference>
<comment type="similarity">
    <text evidence="6">Belongs to the UPL family. TOM1/PTR1 subfamily.</text>
</comment>
<feature type="coiled-coil region" evidence="8">
    <location>
        <begin position="6115"/>
        <end position="6142"/>
    </location>
</feature>
<evidence type="ECO:0000256" key="8">
    <source>
        <dbReference type="SAM" id="Coils"/>
    </source>
</evidence>
<dbReference type="PROSITE" id="PS50237">
    <property type="entry name" value="HECT"/>
    <property type="match status" value="1"/>
</dbReference>
<feature type="compositionally biased region" description="Acidic residues" evidence="9">
    <location>
        <begin position="5593"/>
        <end position="5602"/>
    </location>
</feature>
<dbReference type="GO" id="GO:0005737">
    <property type="term" value="C:cytoplasm"/>
    <property type="evidence" value="ECO:0007669"/>
    <property type="project" value="TreeGrafter"/>
</dbReference>
<feature type="region of interest" description="Disordered" evidence="9">
    <location>
        <begin position="6293"/>
        <end position="6348"/>
    </location>
</feature>
<feature type="compositionally biased region" description="Basic and acidic residues" evidence="9">
    <location>
        <begin position="4420"/>
        <end position="4436"/>
    </location>
</feature>
<feature type="domain" description="HECT" evidence="11">
    <location>
        <begin position="6942"/>
        <end position="7277"/>
    </location>
</feature>
<feature type="compositionally biased region" description="Low complexity" evidence="9">
    <location>
        <begin position="2682"/>
        <end position="2712"/>
    </location>
</feature>
<comment type="pathway">
    <text evidence="2">Protein modification; protein ubiquitination.</text>
</comment>
<dbReference type="Gene3D" id="3.30.2410.10">
    <property type="entry name" value="Hect, E3 ligase catalytic domain"/>
    <property type="match status" value="1"/>
</dbReference>
<feature type="region of interest" description="Disordered" evidence="9">
    <location>
        <begin position="2101"/>
        <end position="2134"/>
    </location>
</feature>
<feature type="compositionally biased region" description="Polar residues" evidence="9">
    <location>
        <begin position="4804"/>
        <end position="4822"/>
    </location>
</feature>
<feature type="compositionally biased region" description="Basic and acidic residues" evidence="9">
    <location>
        <begin position="4227"/>
        <end position="4236"/>
    </location>
</feature>
<feature type="region of interest" description="Disordered" evidence="9">
    <location>
        <begin position="4804"/>
        <end position="4823"/>
    </location>
</feature>
<feature type="region of interest" description="Disordered" evidence="9">
    <location>
        <begin position="5047"/>
        <end position="5108"/>
    </location>
</feature>